<accession>A0A2H5QWN4</accession>
<reference evidence="1 2" key="1">
    <citation type="journal article" date="2017" name="Front. Genet.">
        <title>Draft sequencing of the heterozygous diploid genome of Satsuma (Citrus unshiu Marc.) using a hybrid assembly approach.</title>
        <authorList>
            <person name="Shimizu T."/>
            <person name="Tanizawa Y."/>
            <person name="Mochizuki T."/>
            <person name="Nagasaki H."/>
            <person name="Yoshioka T."/>
            <person name="Toyoda A."/>
            <person name="Fujiyama A."/>
            <person name="Kaminuma E."/>
            <person name="Nakamura Y."/>
        </authorList>
    </citation>
    <scope>NUCLEOTIDE SEQUENCE [LARGE SCALE GENOMIC DNA]</scope>
    <source>
        <strain evidence="2">cv. Miyagawa wase</strain>
    </source>
</reference>
<gene>
    <name evidence="1" type="ORF">CUMW_268740</name>
</gene>
<feature type="non-terminal residue" evidence="1">
    <location>
        <position position="1"/>
    </location>
</feature>
<proteinExistence type="predicted"/>
<keyword evidence="2" id="KW-1185">Reference proteome</keyword>
<organism evidence="1 2">
    <name type="scientific">Citrus unshiu</name>
    <name type="common">Satsuma mandarin</name>
    <name type="synonym">Citrus nobilis var. unshiu</name>
    <dbReference type="NCBI Taxonomy" id="55188"/>
    <lineage>
        <taxon>Eukaryota</taxon>
        <taxon>Viridiplantae</taxon>
        <taxon>Streptophyta</taxon>
        <taxon>Embryophyta</taxon>
        <taxon>Tracheophyta</taxon>
        <taxon>Spermatophyta</taxon>
        <taxon>Magnoliopsida</taxon>
        <taxon>eudicotyledons</taxon>
        <taxon>Gunneridae</taxon>
        <taxon>Pentapetalae</taxon>
        <taxon>rosids</taxon>
        <taxon>malvids</taxon>
        <taxon>Sapindales</taxon>
        <taxon>Rutaceae</taxon>
        <taxon>Aurantioideae</taxon>
        <taxon>Citrus</taxon>
    </lineage>
</organism>
<dbReference type="EMBL" id="BDQV01001061">
    <property type="protein sequence ID" value="GAY69022.1"/>
    <property type="molecule type" value="Genomic_DNA"/>
</dbReference>
<evidence type="ECO:0000313" key="1">
    <source>
        <dbReference type="EMBL" id="GAY69022.1"/>
    </source>
</evidence>
<sequence>RLAILSTISATLAETMNGLIGINHLRDIR</sequence>
<name>A0A2H5QWN4_CITUN</name>
<evidence type="ECO:0000313" key="2">
    <source>
        <dbReference type="Proteomes" id="UP000236630"/>
    </source>
</evidence>
<dbReference type="AlphaFoldDB" id="A0A2H5QWN4"/>
<dbReference type="Proteomes" id="UP000236630">
    <property type="component" value="Unassembled WGS sequence"/>
</dbReference>
<comment type="caution">
    <text evidence="1">The sequence shown here is derived from an EMBL/GenBank/DDBJ whole genome shotgun (WGS) entry which is preliminary data.</text>
</comment>
<protein>
    <submittedName>
        <fullName evidence="1">Uncharacterized protein</fullName>
    </submittedName>
</protein>